<feature type="signal peptide" evidence="1">
    <location>
        <begin position="1"/>
        <end position="21"/>
    </location>
</feature>
<organism evidence="2 3">
    <name type="scientific">Agaricus bisporus var. burnettii (strain JB137-S8 / ATCC MYA-4627 / FGSC 10392)</name>
    <name type="common">White button mushroom</name>
    <dbReference type="NCBI Taxonomy" id="597362"/>
    <lineage>
        <taxon>Eukaryota</taxon>
        <taxon>Fungi</taxon>
        <taxon>Dikarya</taxon>
        <taxon>Basidiomycota</taxon>
        <taxon>Agaricomycotina</taxon>
        <taxon>Agaricomycetes</taxon>
        <taxon>Agaricomycetidae</taxon>
        <taxon>Agaricales</taxon>
        <taxon>Agaricineae</taxon>
        <taxon>Agaricaceae</taxon>
        <taxon>Agaricus</taxon>
    </lineage>
</organism>
<dbReference type="RefSeq" id="XP_007336022.1">
    <property type="nucleotide sequence ID" value="XM_007335960.1"/>
</dbReference>
<name>K5VG71_AGABU</name>
<accession>K5VG71</accession>
<feature type="chain" id="PRO_5003884785" description="Secreted protein" evidence="1">
    <location>
        <begin position="22"/>
        <end position="68"/>
    </location>
</feature>
<evidence type="ECO:0000313" key="2">
    <source>
        <dbReference type="EMBL" id="EKM73339.1"/>
    </source>
</evidence>
<dbReference type="GeneID" id="18828439"/>
<dbReference type="InParanoid" id="K5VG71"/>
<proteinExistence type="predicted"/>
<evidence type="ECO:0008006" key="4">
    <source>
        <dbReference type="Google" id="ProtNLM"/>
    </source>
</evidence>
<dbReference type="AlphaFoldDB" id="K5VG71"/>
<dbReference type="KEGG" id="abp:AGABI1DRAFT135012"/>
<keyword evidence="1" id="KW-0732">Signal</keyword>
<evidence type="ECO:0000256" key="1">
    <source>
        <dbReference type="SAM" id="SignalP"/>
    </source>
</evidence>
<dbReference type="HOGENOM" id="CLU_2793388_0_0_1"/>
<dbReference type="EMBL" id="JH972966">
    <property type="protein sequence ID" value="EKM73339.1"/>
    <property type="molecule type" value="Genomic_DNA"/>
</dbReference>
<gene>
    <name evidence="2" type="ORF">AGABI1DRAFT_135012</name>
</gene>
<protein>
    <recommendedName>
        <fullName evidence="4">Secreted protein</fullName>
    </recommendedName>
</protein>
<evidence type="ECO:0000313" key="3">
    <source>
        <dbReference type="Proteomes" id="UP000008493"/>
    </source>
</evidence>
<dbReference type="Proteomes" id="UP000008493">
    <property type="component" value="Unassembled WGS sequence"/>
</dbReference>
<keyword evidence="3" id="KW-1185">Reference proteome</keyword>
<reference evidence="3" key="1">
    <citation type="journal article" date="2012" name="Proc. Natl. Acad. Sci. U.S.A.">
        <title>Genome sequence of the button mushroom Agaricus bisporus reveals mechanisms governing adaptation to a humic-rich ecological niche.</title>
        <authorList>
            <person name="Morin E."/>
            <person name="Kohler A."/>
            <person name="Baker A.R."/>
            <person name="Foulongne-Oriol M."/>
            <person name="Lombard V."/>
            <person name="Nagy L.G."/>
            <person name="Ohm R.A."/>
            <person name="Patyshakuliyeva A."/>
            <person name="Brun A."/>
            <person name="Aerts A.L."/>
            <person name="Bailey A.M."/>
            <person name="Billette C."/>
            <person name="Coutinho P.M."/>
            <person name="Deakin G."/>
            <person name="Doddapaneni H."/>
            <person name="Floudas D."/>
            <person name="Grimwood J."/>
            <person name="Hilden K."/>
            <person name="Kuees U."/>
            <person name="LaButti K.M."/>
            <person name="Lapidus A."/>
            <person name="Lindquist E.A."/>
            <person name="Lucas S.M."/>
            <person name="Murat C."/>
            <person name="Riley R.W."/>
            <person name="Salamov A.A."/>
            <person name="Schmutz J."/>
            <person name="Subramanian V."/>
            <person name="Woesten H.A.B."/>
            <person name="Xu J."/>
            <person name="Eastwood D.C."/>
            <person name="Foster G.D."/>
            <person name="Sonnenberg A.S."/>
            <person name="Cullen D."/>
            <person name="de Vries R.P."/>
            <person name="Lundell T."/>
            <person name="Hibbett D.S."/>
            <person name="Henrissat B."/>
            <person name="Burton K.S."/>
            <person name="Kerrigan R.W."/>
            <person name="Challen M.P."/>
            <person name="Grigoriev I.V."/>
            <person name="Martin F."/>
        </authorList>
    </citation>
    <scope>NUCLEOTIDE SEQUENCE [LARGE SCALE GENOMIC DNA]</scope>
    <source>
        <strain evidence="3">JB137-S8 / ATCC MYA-4627 / FGSC 10392</strain>
    </source>
</reference>
<sequence>MSHQLAELLAPLMVLKNLVLRLLCHDKVGNPSLPDFSSLSGIVQSAQFGSPGSSLGHVVHATSARSGL</sequence>